<reference evidence="1" key="1">
    <citation type="submission" date="2021-04" db="EMBL/GenBank/DDBJ databases">
        <title>novel species isolated from subtropical streams in China.</title>
        <authorList>
            <person name="Lu H."/>
        </authorList>
    </citation>
    <scope>NUCLEOTIDE SEQUENCE</scope>
    <source>
        <strain evidence="1">LFS511W</strain>
    </source>
</reference>
<dbReference type="EMBL" id="JAGSPN010000007">
    <property type="protein sequence ID" value="MBR7782694.1"/>
    <property type="molecule type" value="Genomic_DNA"/>
</dbReference>
<proteinExistence type="predicted"/>
<organism evidence="1 2">
    <name type="scientific">Undibacterium luofuense</name>
    <dbReference type="NCBI Taxonomy" id="2828733"/>
    <lineage>
        <taxon>Bacteria</taxon>
        <taxon>Pseudomonadati</taxon>
        <taxon>Pseudomonadota</taxon>
        <taxon>Betaproteobacteria</taxon>
        <taxon>Burkholderiales</taxon>
        <taxon>Oxalobacteraceae</taxon>
        <taxon>Undibacterium</taxon>
    </lineage>
</organism>
<dbReference type="Proteomes" id="UP000680067">
    <property type="component" value="Unassembled WGS sequence"/>
</dbReference>
<dbReference type="NCBIfam" id="TIGR01634">
    <property type="entry name" value="tail_P2_I"/>
    <property type="match status" value="1"/>
</dbReference>
<accession>A0A941I7B6</accession>
<comment type="caution">
    <text evidence="1">The sequence shown here is derived from an EMBL/GenBank/DDBJ whole genome shotgun (WGS) entry which is preliminary data.</text>
</comment>
<dbReference type="Pfam" id="PF09684">
    <property type="entry name" value="Tail_P2_I"/>
    <property type="match status" value="1"/>
</dbReference>
<dbReference type="AlphaFoldDB" id="A0A941I7B6"/>
<protein>
    <submittedName>
        <fullName evidence="1">Phage tail protein I</fullName>
    </submittedName>
</protein>
<evidence type="ECO:0000313" key="1">
    <source>
        <dbReference type="EMBL" id="MBR7782694.1"/>
    </source>
</evidence>
<evidence type="ECO:0000313" key="2">
    <source>
        <dbReference type="Proteomes" id="UP000680067"/>
    </source>
</evidence>
<dbReference type="RefSeq" id="WP_212688000.1">
    <property type="nucleotide sequence ID" value="NZ_JAGSPN010000007.1"/>
</dbReference>
<dbReference type="InterPro" id="IPR006521">
    <property type="entry name" value="Tail_protein_I"/>
</dbReference>
<name>A0A941I7B6_9BURK</name>
<gene>
    <name evidence="1" type="ORF">KDM89_11110</name>
</gene>
<keyword evidence="2" id="KW-1185">Reference proteome</keyword>
<sequence length="206" mass="22709">MRDLLPPNASTLERKLAKASAEIERVPVTLRELINPDKCPEALLPMLASAFSVDYWDPDWTADIKRAFIRNAFDLHKKKGTITALRRVIAPFGTLEKLTEWWQAQPPAPRGTFKVAISVLDSGFSGDMFPELERLIDDAKPLSRHLTGIAIVSQTRGYSRTGIAVYSGDEMTIYPYTSPVIASAGRYSTGAAMHSIDTMTIQPGTA</sequence>